<name>A0A2A4HZ16_9SPHN</name>
<evidence type="ECO:0000313" key="1">
    <source>
        <dbReference type="EMBL" id="PCG08918.1"/>
    </source>
</evidence>
<protein>
    <recommendedName>
        <fullName evidence="3">Glycosyltransferase</fullName>
    </recommendedName>
</protein>
<comment type="caution">
    <text evidence="1">The sequence shown here is derived from an EMBL/GenBank/DDBJ whole genome shotgun (WGS) entry which is preliminary data.</text>
</comment>
<gene>
    <name evidence="1" type="ORF">COA17_08355</name>
</gene>
<organism evidence="1 2">
    <name type="scientific">Sphingomonas ginsenosidimutans</name>
    <dbReference type="NCBI Taxonomy" id="862134"/>
    <lineage>
        <taxon>Bacteria</taxon>
        <taxon>Pseudomonadati</taxon>
        <taxon>Pseudomonadota</taxon>
        <taxon>Alphaproteobacteria</taxon>
        <taxon>Sphingomonadales</taxon>
        <taxon>Sphingomonadaceae</taxon>
        <taxon>Sphingomonas</taxon>
    </lineage>
</organism>
<evidence type="ECO:0008006" key="3">
    <source>
        <dbReference type="Google" id="ProtNLM"/>
    </source>
</evidence>
<evidence type="ECO:0000313" key="2">
    <source>
        <dbReference type="Proteomes" id="UP000218784"/>
    </source>
</evidence>
<sequence length="300" mass="32649">MPTLAEHINWHLKLPQHGWIVRGVRDTPPLTARDDGVILLSMVGTASVLPYLVAVKTFALALGRGRVVIVDDGTLTPRDRDLLAWHLADPRIIAIDAVDTGPCPRGGTWERLLTILDLRRDAYVIQLDSDTLTLGAVPEVAAAIDAGRCFTLRGEESAQLLAADDFVARLAPENSRHVQRAIEQAIDRTGIARYVRGCSGFAGFAPSSEGRAVAESFSRAAEGIVGAARWREWGTEQVTSNVVVANSADPLLLPYDRYRNFWNDGVPAGVGVMHFVGTCRFDGRTYLDETRAAIRRLAAA</sequence>
<accession>A0A2A4HZ16</accession>
<dbReference type="AlphaFoldDB" id="A0A2A4HZ16"/>
<proteinExistence type="predicted"/>
<dbReference type="Proteomes" id="UP000218784">
    <property type="component" value="Unassembled WGS sequence"/>
</dbReference>
<reference evidence="1 2" key="1">
    <citation type="submission" date="2017-09" db="EMBL/GenBank/DDBJ databases">
        <title>Sphingomonas ginsenosidimutans KACC 14949, whole genome shotgun sequence.</title>
        <authorList>
            <person name="Feng G."/>
            <person name="Zhu H."/>
        </authorList>
    </citation>
    <scope>NUCLEOTIDE SEQUENCE [LARGE SCALE GENOMIC DNA]</scope>
    <source>
        <strain evidence="1 2">KACC 14949</strain>
    </source>
</reference>
<keyword evidence="2" id="KW-1185">Reference proteome</keyword>
<dbReference type="RefSeq" id="WP_096611709.1">
    <property type="nucleotide sequence ID" value="NZ_NWVD01000003.1"/>
</dbReference>
<dbReference type="EMBL" id="NWVD01000003">
    <property type="protein sequence ID" value="PCG08918.1"/>
    <property type="molecule type" value="Genomic_DNA"/>
</dbReference>